<dbReference type="PANTHER" id="PTHR11261:SF3">
    <property type="entry name" value="RETINOL-BINDING PROTEIN 3"/>
    <property type="match status" value="1"/>
</dbReference>
<dbReference type="Gene3D" id="3.90.226.10">
    <property type="entry name" value="2-enoyl-CoA Hydratase, Chain A, domain 1"/>
    <property type="match status" value="3"/>
</dbReference>
<dbReference type="Ensembl" id="ENSPKIT00000019463.1">
    <property type="protein sequence ID" value="ENSPKIP00000038472.1"/>
    <property type="gene ID" value="ENSPKIG00000016226.1"/>
</dbReference>
<feature type="chain" id="PRO_5017441315" evidence="1">
    <location>
        <begin position="18"/>
        <end position="593"/>
    </location>
</feature>
<reference evidence="3" key="2">
    <citation type="submission" date="2025-09" db="UniProtKB">
        <authorList>
            <consortium name="Ensembl"/>
        </authorList>
    </citation>
    <scope>IDENTIFICATION</scope>
</reference>
<dbReference type="Gene3D" id="3.30.750.44">
    <property type="match status" value="2"/>
</dbReference>
<sequence>MAKAGFLLASLVTCCRLLGTAPSIQPTPLLDMAQILLDNYCFPENLVGMQEATEQAISSGEILHISDRRTLATVLSAGVYELQSVAEDPRLNVKTMQESPVPEDPSALEALVETLFNVSVLPGNTGYLQFDVFGEGSLLIKLGEQIAKKVWDLLKDTDNLIVDLRFNTGGSTSALPILLSYLHDTSPLVHIFTIYSRIGNTTTELVRSVQSPHRATIIGEITSGTLMHSKFFPVEDTNIVITVPVINFIDCTGETWLGGGVVPDAIVLAEEAIEQAHKIIAFHQEVQALILVAGDLLEDHYAIAEIAIKFKKVLRSKWTEGSYRSVVDYESLASQLTADLQETSGDHRLHIFYCDGEPETIQDPDFIPKATPVLSSVPPEYLISIIKKSVQVEVLENNIGYFRIDHIIGEDIAEKIGPLLVENIWNKVLLTSAMILDLRHTASGELSGVPYIVSYFSNAEPPTCISTVYDRPSNTTVEFRSLPELLGKRYGKKGLIILTSAATMGAAEEFVYIMKKLGRATVIGEVTRGGCHPPETFRVADSDVYLSVPVTRSDALQDHGWEGVGISPHIPASADAALDTAKELLNEHFGGQK</sequence>
<accession>A0A3B3T5P0</accession>
<dbReference type="PANTHER" id="PTHR11261">
    <property type="entry name" value="INTERPHOTORECEPTOR RETINOID-BINDING PROTEIN"/>
    <property type="match status" value="1"/>
</dbReference>
<proteinExistence type="predicted"/>
<dbReference type="AlphaFoldDB" id="A0A3B3T5P0"/>
<protein>
    <submittedName>
        <fullName evidence="3">Retinol binding protein 3</fullName>
    </submittedName>
</protein>
<keyword evidence="4" id="KW-1185">Reference proteome</keyword>
<evidence type="ECO:0000313" key="3">
    <source>
        <dbReference type="Ensembl" id="ENSPKIP00000038472.1"/>
    </source>
</evidence>
<keyword evidence="1" id="KW-0732">Signal</keyword>
<feature type="signal peptide" evidence="1">
    <location>
        <begin position="1"/>
        <end position="17"/>
    </location>
</feature>
<dbReference type="InterPro" id="IPR005151">
    <property type="entry name" value="Tail-specific_protease"/>
</dbReference>
<dbReference type="SUPFAM" id="SSF52096">
    <property type="entry name" value="ClpP/crotonase"/>
    <property type="match status" value="2"/>
</dbReference>
<dbReference type="GO" id="GO:0008236">
    <property type="term" value="F:serine-type peptidase activity"/>
    <property type="evidence" value="ECO:0007669"/>
    <property type="project" value="InterPro"/>
</dbReference>
<evidence type="ECO:0000259" key="2">
    <source>
        <dbReference type="SMART" id="SM00245"/>
    </source>
</evidence>
<dbReference type="GO" id="GO:0006508">
    <property type="term" value="P:proteolysis"/>
    <property type="evidence" value="ECO:0007669"/>
    <property type="project" value="InterPro"/>
</dbReference>
<dbReference type="Pfam" id="PF03572">
    <property type="entry name" value="Peptidase_S41"/>
    <property type="match status" value="2"/>
</dbReference>
<evidence type="ECO:0000256" key="1">
    <source>
        <dbReference type="SAM" id="SignalP"/>
    </source>
</evidence>
<dbReference type="Proteomes" id="UP000261540">
    <property type="component" value="Unplaced"/>
</dbReference>
<dbReference type="GeneTree" id="ENSGT00390000014726"/>
<dbReference type="CDD" id="cd07563">
    <property type="entry name" value="Peptidase_S41_IRBP"/>
    <property type="match status" value="2"/>
</dbReference>
<dbReference type="Pfam" id="PF11918">
    <property type="entry name" value="Peptidase_S41_N"/>
    <property type="match status" value="2"/>
</dbReference>
<evidence type="ECO:0000313" key="4">
    <source>
        <dbReference type="Proteomes" id="UP000261540"/>
    </source>
</evidence>
<name>A0A3B3T5P0_9TELE</name>
<dbReference type="SMART" id="SM00245">
    <property type="entry name" value="TSPc"/>
    <property type="match status" value="2"/>
</dbReference>
<feature type="domain" description="Tail specific protease" evidence="2">
    <location>
        <begin position="378"/>
        <end position="573"/>
    </location>
</feature>
<dbReference type="InterPro" id="IPR029045">
    <property type="entry name" value="ClpP/crotonase-like_dom_sf"/>
</dbReference>
<organism evidence="3 4">
    <name type="scientific">Paramormyrops kingsleyae</name>
    <dbReference type="NCBI Taxonomy" id="1676925"/>
    <lineage>
        <taxon>Eukaryota</taxon>
        <taxon>Metazoa</taxon>
        <taxon>Chordata</taxon>
        <taxon>Craniata</taxon>
        <taxon>Vertebrata</taxon>
        <taxon>Euteleostomi</taxon>
        <taxon>Actinopterygii</taxon>
        <taxon>Neopterygii</taxon>
        <taxon>Teleostei</taxon>
        <taxon>Osteoglossocephala</taxon>
        <taxon>Osteoglossomorpha</taxon>
        <taxon>Osteoglossiformes</taxon>
        <taxon>Mormyridae</taxon>
        <taxon>Paramormyrops</taxon>
    </lineage>
</organism>
<reference evidence="3" key="1">
    <citation type="submission" date="2025-08" db="UniProtKB">
        <authorList>
            <consortium name="Ensembl"/>
        </authorList>
    </citation>
    <scope>IDENTIFICATION</scope>
</reference>
<feature type="domain" description="Tail specific protease" evidence="2">
    <location>
        <begin position="104"/>
        <end position="268"/>
    </location>
</feature>